<keyword evidence="18 33" id="KW-0946">Virion</keyword>
<comment type="function">
    <text evidence="33">Surface protein gp120: Attaches the virus to the host lymphoid cell by binding to the primary receptor CD4. This interaction induces a structural rearrangement creating a high affinity binding site for a chemokine coreceptor like CXCR4 and/or CCR5. Acts as a ligand for CD209/DC-SIGN and CLEC4M/DC-SIGNR, which are respectively found on dendritic cells (DCs), and on endothelial cells of liver sinusoids and lymph node sinuses. These interactions allow capture of viral particles at mucosal surfaces by these cells and subsequent transmission to permissive cells. HIV subverts the migration properties of dendritic cells to gain access to CD4+ T-cells in lymph nodes. Virus transmission to permissive T-cells occurs either in trans (without DCs infection, through viral capture and transmission), or in cis (following DCs productive infection, through the usual CD4-gp120 interaction), thereby inducing a robust infection. In trans infection, bound virions remain infectious over days and it is proposed that they are not degraded, but protected in non-lysosomal acidic organelles within the DCs close to the cell membrane thus contributing to the viral infectious potential during DCs' migration from the periphery to the lymphoid tissues. On arrival at lymphoid tissues, intact virions recycle back to DCs' cell surface allowing virus transmission to CD4+ T-cells.</text>
</comment>
<feature type="short sequence motif" description="YXXL motif; contains endocytosis signal" evidence="33">
    <location>
        <begin position="699"/>
        <end position="702"/>
    </location>
</feature>
<comment type="domain">
    <text evidence="33">The membrane proximal external region (MPER) present in gp41 is a tryptophan-rich region recognized by the antibodies 2F5, Z13, and 4E10. MPER seems to play a role in fusion.</text>
</comment>
<keyword evidence="31 33" id="KW-1160">Virus entry into host cell</keyword>
<evidence type="ECO:0000256" key="34">
    <source>
        <dbReference type="RuleBase" id="RU363095"/>
    </source>
</evidence>
<organism evidence="38">
    <name type="scientific">Human immunodeficiency virus type 1</name>
    <name type="common">HIV-1</name>
    <dbReference type="NCBI Taxonomy" id="11676"/>
    <lineage>
        <taxon>Viruses</taxon>
        <taxon>Riboviria</taxon>
        <taxon>Pararnavirae</taxon>
        <taxon>Artverviricota</taxon>
        <taxon>Revtraviricetes</taxon>
        <taxon>Ortervirales</taxon>
        <taxon>Retroviridae</taxon>
        <taxon>Orthoretrovirinae</taxon>
        <taxon>Lentivirus</taxon>
        <taxon>Lentivirus humimdef1</taxon>
    </lineage>
</organism>
<evidence type="ECO:0000256" key="9">
    <source>
        <dbReference type="ARBA" id="ARBA00022511"/>
    </source>
</evidence>
<dbReference type="SUPFAM" id="SSF58069">
    <property type="entry name" value="Virus ectodomain"/>
    <property type="match status" value="1"/>
</dbReference>
<evidence type="ECO:0000259" key="37">
    <source>
        <dbReference type="Pfam" id="PF00517"/>
    </source>
</evidence>
<dbReference type="GO" id="GO:0020002">
    <property type="term" value="C:host cell plasma membrane"/>
    <property type="evidence" value="ECO:0007669"/>
    <property type="project" value="UniProtKB-SubCell"/>
</dbReference>
<evidence type="ECO:0000256" key="27">
    <source>
        <dbReference type="ARBA" id="ARBA00023157"/>
    </source>
</evidence>
<evidence type="ECO:0000256" key="17">
    <source>
        <dbReference type="ARBA" id="ARBA00022804"/>
    </source>
</evidence>
<accession>G3DPJ1</accession>
<evidence type="ECO:0000256" key="15">
    <source>
        <dbReference type="ARBA" id="ARBA00022703"/>
    </source>
</evidence>
<evidence type="ECO:0000256" key="6">
    <source>
        <dbReference type="ARBA" id="ARBA00004650"/>
    </source>
</evidence>
<dbReference type="SUPFAM" id="SSF56502">
    <property type="entry name" value="gp120 core"/>
    <property type="match status" value="2"/>
</dbReference>
<keyword evidence="28 33" id="KW-0325">Glycoprotein</keyword>
<comment type="caution">
    <text evidence="33 34">Lacks conserved residue(s) required for the propagation of feature annotation.</text>
</comment>
<feature type="disulfide bond" evidence="33">
    <location>
        <begin position="585"/>
        <end position="591"/>
    </location>
</feature>
<evidence type="ECO:0000256" key="5">
    <source>
        <dbReference type="ARBA" id="ARBA00004578"/>
    </source>
</evidence>
<dbReference type="GO" id="GO:1903911">
    <property type="term" value="P:positive regulation of receptor clustering"/>
    <property type="evidence" value="ECO:0007669"/>
    <property type="project" value="UniProtKB-UniRule"/>
</dbReference>
<evidence type="ECO:0000256" key="10">
    <source>
        <dbReference type="ARBA" id="ARBA00022570"/>
    </source>
</evidence>
<dbReference type="GO" id="GO:0055036">
    <property type="term" value="C:virion membrane"/>
    <property type="evidence" value="ECO:0007669"/>
    <property type="project" value="UniProtKB-SubCell"/>
</dbReference>
<keyword evidence="15 33" id="KW-0053">Apoptosis</keyword>
<evidence type="ECO:0000256" key="29">
    <source>
        <dbReference type="ARBA" id="ARBA00023280"/>
    </source>
</evidence>
<feature type="chain" id="PRO_5023238231" description="Envelope glycoprotein gp160" evidence="33">
    <location>
        <begin position="32"/>
        <end position="843"/>
    </location>
</feature>
<feature type="lipid moiety-binding region" description="S-palmitoyl cysteine; by host" evidence="33">
    <location>
        <position position="824"/>
    </location>
</feature>
<feature type="transmembrane region" description="Helical" evidence="34">
    <location>
        <begin position="499"/>
        <end position="524"/>
    </location>
</feature>
<dbReference type="InterPro" id="IPR036377">
    <property type="entry name" value="Gp120_core_sf"/>
</dbReference>
<feature type="transmembrane region" description="Helical" evidence="34">
    <location>
        <begin position="665"/>
        <end position="692"/>
    </location>
</feature>
<feature type="region of interest" description="CD4-binding loop" evidence="33">
    <location>
        <begin position="358"/>
        <end position="368"/>
    </location>
</feature>
<keyword evidence="19 33" id="KW-1043">Host membrane</keyword>
<keyword evidence="29 33" id="KW-0899">Viral immunoevasion</keyword>
<dbReference type="Gene3D" id="1.20.5.490">
    <property type="entry name" value="Single helix bin"/>
    <property type="match status" value="1"/>
</dbReference>
<evidence type="ECO:0000256" key="3">
    <source>
        <dbReference type="ARBA" id="ARBA00004505"/>
    </source>
</evidence>
<evidence type="ECO:0000256" key="14">
    <source>
        <dbReference type="ARBA" id="ARBA00022692"/>
    </source>
</evidence>
<evidence type="ECO:0000256" key="30">
    <source>
        <dbReference type="ARBA" id="ARBA00023288"/>
    </source>
</evidence>
<dbReference type="InterPro" id="IPR000328">
    <property type="entry name" value="GP41-like"/>
</dbReference>
<comment type="domain">
    <text evidence="33">The CD4-binding region is targeted by the antibody b12.</text>
</comment>
<dbReference type="FunFam" id="1.10.287.210:FF:000001">
    <property type="entry name" value="Envelope glycoprotein gp160"/>
    <property type="match status" value="1"/>
</dbReference>
<dbReference type="HAMAP" id="MF_04083">
    <property type="entry name" value="HIV_ENV"/>
    <property type="match status" value="1"/>
</dbReference>
<comment type="PTM">
    <text evidence="33">Palmitoylation of the transmembrane protein and of Env polyprotein (prior to its proteolytic cleavage) is essential for their association with host cell membrane lipid rafts. Palmitoylation is therefore required for envelope trafficking to classical lipid rafts, but not for viral replication.</text>
</comment>
<keyword evidence="20 33" id="KW-0261">Viral envelope protein</keyword>
<dbReference type="FunFam" id="2.170.40.20:FF:000003">
    <property type="entry name" value="Envelope glycoprotein gp160"/>
    <property type="match status" value="1"/>
</dbReference>
<dbReference type="Gene3D" id="1.10.287.210">
    <property type="match status" value="1"/>
</dbReference>
<feature type="domain" description="Retroviral envelope protein GP41-like" evidence="37">
    <location>
        <begin position="517"/>
        <end position="706"/>
    </location>
</feature>
<comment type="domain">
    <text evidence="33">Some of the most genetically diverse regions of the viral genome are present in Env. They are called variable regions 1 through 5 (V1 through V5). Coreceptor usage of gp120 is determined mainly by the primary structure of the third variable region (V3) in the outer domain of gp120. The sequence of V3 determines which coreceptor, CCR5 and/or CXCR4 (corresponding to R5/macrophage, X4/T cell and R5X4/T cell and macrophage tropism), is used to trigger the fusion potential of the Env complex, and hence which cells the virus can infect. Binding to CCR5 involves a region adjacent in addition to V3.</text>
</comment>
<keyword evidence="7 33" id="KW-1168">Fusion of virus membrane with host membrane</keyword>
<evidence type="ECO:0000259" key="36">
    <source>
        <dbReference type="Pfam" id="PF00516"/>
    </source>
</evidence>
<dbReference type="GO" id="GO:0052031">
    <property type="term" value="P:symbiont-mediated perturbation of host defense response"/>
    <property type="evidence" value="ECO:0007669"/>
    <property type="project" value="UniProtKB-UniRule"/>
</dbReference>
<evidence type="ECO:0000256" key="33">
    <source>
        <dbReference type="HAMAP-Rule" id="MF_04083"/>
    </source>
</evidence>
<evidence type="ECO:0000256" key="31">
    <source>
        <dbReference type="ARBA" id="ARBA00023296"/>
    </source>
</evidence>
<dbReference type="InterPro" id="IPR000777">
    <property type="entry name" value="HIV1_Gp120"/>
</dbReference>
<evidence type="ECO:0000256" key="25">
    <source>
        <dbReference type="ARBA" id="ARBA00023136"/>
    </source>
</evidence>
<evidence type="ECO:0000256" key="35">
    <source>
        <dbReference type="SAM" id="MobiDB-lite"/>
    </source>
</evidence>
<dbReference type="GO" id="GO:0005198">
    <property type="term" value="F:structural molecule activity"/>
    <property type="evidence" value="ECO:0007669"/>
    <property type="project" value="UniProtKB-UniRule"/>
</dbReference>
<evidence type="ECO:0000256" key="22">
    <source>
        <dbReference type="ARBA" id="ARBA00022989"/>
    </source>
</evidence>
<dbReference type="GO" id="GO:0019031">
    <property type="term" value="C:viral envelope"/>
    <property type="evidence" value="ECO:0007669"/>
    <property type="project" value="UniProtKB-KW"/>
</dbReference>
<keyword evidence="9 33" id="KW-1032">Host cell membrane</keyword>
<evidence type="ECO:0000256" key="18">
    <source>
        <dbReference type="ARBA" id="ARBA00022844"/>
    </source>
</evidence>
<evidence type="ECO:0000256" key="4">
    <source>
        <dbReference type="ARBA" id="ARBA00004563"/>
    </source>
</evidence>
<keyword evidence="22 33" id="KW-1133">Transmembrane helix</keyword>
<keyword evidence="17 33" id="KW-1161">Viral attachment to host cell</keyword>
<evidence type="ECO:0000256" key="7">
    <source>
        <dbReference type="ARBA" id="ARBA00022506"/>
    </source>
</evidence>
<feature type="compositionally biased region" description="Basic and acidic residues" evidence="35">
    <location>
        <begin position="713"/>
        <end position="730"/>
    </location>
</feature>
<keyword evidence="11 33" id="KW-0945">Host-virus interaction</keyword>
<feature type="region of interest" description="Fusion peptide" evidence="33">
    <location>
        <begin position="499"/>
        <end position="519"/>
    </location>
</feature>
<dbReference type="GO" id="GO:0016020">
    <property type="term" value="C:membrane"/>
    <property type="evidence" value="ECO:0007669"/>
    <property type="project" value="UniProtKB-UniRule"/>
</dbReference>
<evidence type="ECO:0000256" key="13">
    <source>
        <dbReference type="ARBA" id="ARBA00022685"/>
    </source>
</evidence>
<dbReference type="Pfam" id="PF00517">
    <property type="entry name" value="GP41"/>
    <property type="match status" value="1"/>
</dbReference>
<keyword evidence="13 33" id="KW-0165">Cleavage on pair of basic residues</keyword>
<dbReference type="Gene3D" id="2.170.40.20">
    <property type="entry name" value="Human immunodeficiency virus 1, Gp160, envelope glycoprotein"/>
    <property type="match status" value="2"/>
</dbReference>
<evidence type="ECO:0000313" key="38">
    <source>
        <dbReference type="EMBL" id="AEO23828.1"/>
    </source>
</evidence>
<organismHost>
    <name type="scientific">Homo sapiens</name>
    <name type="common">Human</name>
    <dbReference type="NCBI Taxonomy" id="9606"/>
</organismHost>
<feature type="region of interest" description="V2" evidence="33">
    <location>
        <begin position="154"/>
        <end position="193"/>
    </location>
</feature>
<keyword evidence="30 33" id="KW-0449">Lipoprotein</keyword>
<dbReference type="CDD" id="cd09909">
    <property type="entry name" value="HIV-1-like_HR1-HR2"/>
    <property type="match status" value="1"/>
</dbReference>
<feature type="disulfide bond" evidence="33">
    <location>
        <begin position="225"/>
        <end position="236"/>
    </location>
</feature>
<sequence length="843" mass="95874">MRVKEIRKNYQHLWRGGILLLGILMICSAADNLWVTVYYGVPVWREATTTLFCASDAKAYDTEAHNVWATHACVPTDPNPQEVELENVTENFNMWENNMVEQMHEDIISLWDQSLKPCVKLTPLCVTLACTDANLNQTIDNSSLKMEEGEVKNCSFNITTEIRDKIRKEYALFYKLDVVPINENKTRYRLISCNTSVITQACPKVSFEPIPIHYCAPAGFAILKCNDKQFIGTGPCTNVSTVQCTHGIRPVVSTQLLLNGSLAEEEVVIRSVNFSDNAKTIIVQLNKSVEITCTRPNNNTRKSIPMGPGKAFYARGDITGDIRKAYCEINGTEWHNTLKLVVEKLREQYNKTIVFNHSSGGDPEIVMYSFNCGGEFFYCNSTKLFNSTWPHDTKENSSTLVLPCKIKQIINMWQGVGKAMYAPPIEGKIRCSSNITGLLLTRDGGYESNETDEIFRPGGGDMRDNWRSELYKYKVVKIEPLGVAPTKAKRRVVQREKRAFGLGAVFLGFLGAAGSTMGAASITLTVQARQLLSGIVQQQNNLLRAIEAQQHLLQLTVWGIKQLQARVLAVERYLKDQQLLGIWGCSGKLICTTTVPWNTSWSNKSLEQIWDNMTWMEWEREIDNYTGLIYQLIEESQNQQEKNEQELLALDKWASLWNWFDITNWLWYIKIFIMIVGGLIGLRIVFTVLSIVNRVRQGYSPLSFQTHLPAQRGPDRPEGIGEEGGERDRDRSGPLVDGFLALIWIDIRSLCLFLYHRLRDLLLIVTRIVELLGRRGREILKYWWNLLQYWSQELKNSAVSLLNATAIAVAEGTDRVIEVVQRACRAILHIPRRIRQGLERALL</sequence>
<keyword evidence="12 33" id="KW-1162">Viral penetration into host cytoplasm</keyword>
<feature type="chain" id="PRO_5023238230" description="Transmembrane protein gp41" evidence="33">
    <location>
        <begin position="499"/>
        <end position="843"/>
    </location>
</feature>
<keyword evidence="27 33" id="KW-1015">Disulfide bond</keyword>
<feature type="region of interest" description="MPER; binding to GalCer" evidence="33">
    <location>
        <begin position="649"/>
        <end position="670"/>
    </location>
</feature>
<comment type="subcellular location">
    <molecule>Transmembrane protein gp41</molecule>
    <subcellularLocation>
        <location evidence="33">Virion membrane</location>
        <topology evidence="33">Single-pass type I membrane protein</topology>
    </subcellularLocation>
    <subcellularLocation>
        <location evidence="33">Host cell membrane</location>
        <topology evidence="33">Single-pass type I membrane protein</topology>
    </subcellularLocation>
    <subcellularLocation>
        <location evidence="33">Host endosome membrane</location>
        <topology evidence="33">Single-pass type I membrane protein</topology>
    </subcellularLocation>
    <text evidence="33">It is probably concentrated at the site of budding and incorporated into the virions possibly by contacts between the cytoplasmic tail of Env and the N-terminus of Gag.</text>
</comment>
<evidence type="ECO:0000256" key="1">
    <source>
        <dbReference type="ARBA" id="ARBA00004402"/>
    </source>
</evidence>
<evidence type="ECO:0000256" key="23">
    <source>
        <dbReference type="ARBA" id="ARBA00023046"/>
    </source>
</evidence>
<comment type="PTM">
    <text evidence="33">Specific enzymatic cleavages in vivo yield mature proteins. Envelope glycoproteins are synthesized as a inactive precursor that is heavily N-glycosylated and processed likely by host cell furin in the Golgi to yield the mature SU and TM proteins. The cleavage site between SU and TM requires the minimal sequence [KR]-X-[KR]-R. About 2 of the 9 disulfide bonds of gp41 are reduced by P4HB/PDI, following binding to CD4 receptor.</text>
</comment>
<comment type="subunit">
    <text evidence="33">The mature envelope protein (Env) consists of a homotrimer of non-covalently associated gp120-gp41 heterodimers. The resulting complex protrudes from the virus surface as a spike. There seems to be as few as 10 spikes on the average virion. Surface protein gp120 interacts with host CD4, CCR5 and CXCR4. Gp120 also interacts with the C-type lectins CD209/DC-SIGN and CLEC4M/DC-SIGNR (collectively referred to as DC-SIGN(R)). Gp120 and gp41 interact with GalCer. Gp120 interacts with host ITGA4/ITGB7 complex; on CD4+ T-cells, this interaction results in rapid activation of integrin ITGAL/LFA-1, which facilitates efficient cell-to-cell spreading of HIV-1. Gp120 interacts with cell-associated heparan sulfate; this interaction increases virus infectivity on permissive cells and may be involved in infection of CD4- cells.</text>
</comment>
<evidence type="ECO:0000256" key="12">
    <source>
        <dbReference type="ARBA" id="ARBA00022595"/>
    </source>
</evidence>
<comment type="similarity">
    <text evidence="33">Belongs to the HIV-1 env protein family.</text>
</comment>
<feature type="topological domain" description="Cytoplasmic" evidence="33">
    <location>
        <begin position="693"/>
        <end position="843"/>
    </location>
</feature>
<keyword evidence="8 33" id="KW-1170">Fusion of virus membrane with host endosomal membrane</keyword>
<comment type="domain">
    <text evidence="33 34">The 17 amino acids long immunosuppressive region is present in many retroviral envelope proteins. Synthetic peptides derived from this relatively conserved sequence inhibit immune function in vitro and in vivo.</text>
</comment>
<dbReference type="FunFam" id="1.20.5.490:FF:000001">
    <property type="entry name" value="Envelope glycoprotein gp160"/>
    <property type="match status" value="1"/>
</dbReference>
<dbReference type="GO" id="GO:0075512">
    <property type="term" value="P:clathrin-dependent endocytosis of virus by host cell"/>
    <property type="evidence" value="ECO:0007669"/>
    <property type="project" value="UniProtKB-UniRule"/>
</dbReference>
<proteinExistence type="inferred from homology"/>
<dbReference type="FunFam" id="2.170.40.20:FF:000001">
    <property type="entry name" value="Envelope glycoprotein gp160"/>
    <property type="match status" value="1"/>
</dbReference>
<reference evidence="38" key="1">
    <citation type="submission" date="2010-08" db="EMBL/GenBank/DDBJ databases">
        <title>Transmission Signature Patterns in Human Immunodeficiency Virus Type-1 B clade Envelope Proteins.</title>
        <authorList>
            <person name="Gnanakaran G."/>
            <person name="Keele B.F."/>
            <person name="Li H."/>
            <person name="Gao F."/>
            <person name="Swanstrom R."/>
            <person name="Cohen M."/>
            <person name="Daniels M."/>
            <person name="Hraber P."/>
            <person name="Gaschen B."/>
            <person name="Ashmal M."/>
            <person name="Letvin N.L."/>
            <person name="Haynes B.F."/>
            <person name="Hahn B.H."/>
            <person name="Shaw G.M."/>
            <person name="Bhattacharya T."/>
            <person name="Korber B."/>
        </authorList>
    </citation>
    <scope>NUCLEOTIDE SEQUENCE</scope>
    <source>
        <strain evidence="38">Z93_p5</strain>
    </source>
</reference>
<feature type="lipid moiety-binding region" description="S-palmitoyl cysteine; by host" evidence="33">
    <location>
        <position position="751"/>
    </location>
</feature>
<dbReference type="Pfam" id="PF00516">
    <property type="entry name" value="GP120"/>
    <property type="match status" value="1"/>
</dbReference>
<comment type="miscellaneous">
    <text evidence="33">HIV-1 lineages are divided in three main groups, M (for Major), O (for Outlier), and N (for New, or Non-M, Non-O). The vast majority of strains found worldwide belong to the group M. Group O seems to be endemic to and largely confined to Cameroon and neighboring countries in West Central Africa, where these viruses represent a small minority of HIV-1 strains. The group N is represented by a limited number of isolates from Cameroonian persons. The group M is further subdivided in 9 clades or subtypes (A to D, F to H, J and K).</text>
</comment>
<comment type="PTM">
    <text evidence="33">Highly glycosylated by host. The high number of glycan on the protein is reffered to as 'glycan shield' because it contributes to hide protein sequence from adaptive immune system.</text>
</comment>
<feature type="transmembrane region" description="Helical" evidence="34">
    <location>
        <begin position="12"/>
        <end position="35"/>
    </location>
</feature>
<comment type="function">
    <text evidence="33">Envelope glycoprotein gp160: Oligomerizes in the host endoplasmic reticulum into predominantly trimers. In a second time, gp160 transits in the host Golgi, where glycosylation is completed. The precursor is then proteolytically cleaved in the trans-Golgi and thereby activated by cellular furin or furin-like proteases to produce gp120 and gp41.</text>
</comment>
<comment type="subcellular location">
    <molecule>Surface protein gp120</molecule>
    <subcellularLocation>
        <location evidence="33">Virion membrane</location>
        <topology evidence="33">Peripheral membrane protein</topology>
    </subcellularLocation>
    <subcellularLocation>
        <location evidence="33">Host cell membrane</location>
        <topology evidence="33">Peripheral membrane protein</topology>
    </subcellularLocation>
    <subcellularLocation>
        <location evidence="33">Host endosome membrane</location>
        <topology evidence="33">Single-pass type I membrane protein</topology>
    </subcellularLocation>
    <text evidence="33">The surface protein is not anchored to the viral envelope, but associates with the extravirion surface through its binding to TM. It is probably concentrated at the site of budding and incorporated into the virions possibly by contacts between the cytoplasmic tail of Env and the N-terminus of Gag.</text>
</comment>
<feature type="region of interest" description="Immunosuppression" evidence="33">
    <location>
        <begin position="561"/>
        <end position="579"/>
    </location>
</feature>
<evidence type="ECO:0000256" key="16">
    <source>
        <dbReference type="ARBA" id="ARBA00022729"/>
    </source>
</evidence>
<keyword evidence="16 33" id="KW-0732">Signal</keyword>
<evidence type="ECO:0000256" key="8">
    <source>
        <dbReference type="ARBA" id="ARBA00022510"/>
    </source>
</evidence>
<evidence type="ECO:0000256" key="26">
    <source>
        <dbReference type="ARBA" id="ARBA00023139"/>
    </source>
</evidence>
<dbReference type="GO" id="GO:0039654">
    <property type="term" value="P:fusion of virus membrane with host endosome membrane"/>
    <property type="evidence" value="ECO:0007669"/>
    <property type="project" value="UniProtKB-UniRule"/>
</dbReference>
<evidence type="ECO:0000256" key="21">
    <source>
        <dbReference type="ARBA" id="ARBA00022890"/>
    </source>
</evidence>
<dbReference type="InterPro" id="IPR037527">
    <property type="entry name" value="Gp160"/>
</dbReference>
<evidence type="ECO:0000256" key="11">
    <source>
        <dbReference type="ARBA" id="ARBA00022581"/>
    </source>
</evidence>
<keyword evidence="21 33" id="KW-1164">Virus endocytosis by host</keyword>
<gene>
    <name evidence="33 38" type="primary">env</name>
</gene>
<comment type="subunit">
    <text evidence="32">The mature envelope protein (Env) consists of a homotrimer of non-covalently associated gp120-gp41 heterodimers. The resulting complex protrudes from the virus surface as a spike. There seems to be as few as 10 spikes on the average virion. Interacts with host CD4, CCR5 and CXCR4. Gp120 also interacts with the C-type lectins CD209/DC-SIGN and CLEC4M/DC-SIGNR (collectively referred to as DC-SIGN(R)). Gp120 and gp41 interact with GalCer. Gp120 interacts with host ITGA4/ITGB7 complex; on CD4+ T-cells, this interaction results in rapid activation of integrin ITGAL/LFA-1, which facilitates efficient cell-to-cell spreading of HIV-1. Gp120 interacts with cell-associated heparan sulfate; this interaction increases virus infectivity on permissive cells and may be involved in infection of CD4- cells.</text>
</comment>
<feature type="disulfide bond" evidence="33">
    <location>
        <begin position="53"/>
        <end position="73"/>
    </location>
</feature>
<comment type="domain">
    <text evidence="33">The YXXL motif is involved in determining the exact site of viral release at the surface of infected mononuclear cells and promotes endocytosis. YXXL and di-leucine endocytosis motifs interact directly or indirectly with the clathrin adapter complexes, opperate independently, and their activities are not additive.</text>
</comment>
<comment type="function">
    <text evidence="33">Transmembrane protein gp41: Acts as a class I viral fusion protein. Under the current model, the protein has at least 3 conformational states: pre-fusion native state, pre-hairpin intermediate state, and post-fusion hairpin state. During fusion of viral and target intracellular membranes, the coiled coil regions (heptad repeats) assume a trimer-of-hairpins structure, positioning the fusion peptide in close proximity to the C-terminal region of the ectodomain. The formation of this structure appears to drive apposition and subsequent fusion of viral and target cell membranes. Complete fusion occurs in host cell endosomes and is dynamin-dependent, however some lipid transfer might occur at the plasma membrane. The virus undergoes clathrin-dependent internalization long before endosomal fusion, thus minimizing the surface exposure of conserved viral epitopes during fusion and reducing the efficacy of inhibitors targeting these epitopes. Membranes fusion leads to delivery of the nucleocapsid into the cytoplasm.</text>
</comment>
<keyword evidence="14 33" id="KW-0812">Transmembrane</keyword>
<feature type="coiled-coil region" evidence="33">
    <location>
        <begin position="620"/>
        <end position="654"/>
    </location>
</feature>
<feature type="region of interest" description="Disordered" evidence="35">
    <location>
        <begin position="706"/>
        <end position="730"/>
    </location>
</feature>
<comment type="miscellaneous">
    <text evidence="33">Inhibitors targeting HIV-1 viral envelope proteins are used as antiretroviral drugs. Attachment of virions to the cell surface via non-specific interactions and CD4 binding can be blocked by inhibitors that include cyanovirin-N, cyclotriazadisulfonamide analogs, PRO 2000, TNX 355 and PRO 542. In addition, BMS 806 can block CD4-induced conformational changes. Env interactions with the coreceptor molecules can be targeted by CCR5 antagonists including SCH-D, maraviroc (UK 427857) and aplaviroc (GW 873140), and the CXCR4 antagonist AMD 070. Fusion of viral and cellular membranes can be inhibited by peptides such as enfuvirtide and tifuvirtide (T 1249). Resistance to inhibitors associated with mutations in Env are observed. Most of the time, single mutations confer only a modest reduction in drug susceptibility. Combination of several mutations is usually required to develop a high-level drug resistance.</text>
</comment>
<comment type="subcellular location">
    <subcellularLocation>
        <location evidence="3">Host cell membrane</location>
        <topology evidence="3">Peripheral membrane protein</topology>
    </subcellularLocation>
    <subcellularLocation>
        <location evidence="1">Host cell membrane</location>
        <topology evidence="1">Single-pass type I membrane protein</topology>
    </subcellularLocation>
    <subcellularLocation>
        <location evidence="2">Host endosome membrane</location>
        <topology evidence="2">Peripheral membrane protein</topology>
    </subcellularLocation>
    <subcellularLocation>
        <location evidence="5">Host endosome membrane</location>
        <topology evidence="5">Single-pass type I membrane protein</topology>
    </subcellularLocation>
    <subcellularLocation>
        <location evidence="6">Virion membrane</location>
        <topology evidence="6">Peripheral membrane protein</topology>
    </subcellularLocation>
    <subcellularLocation>
        <location evidence="4">Virion membrane</location>
        <topology evidence="4">Single-pass type I membrane protein</topology>
    </subcellularLocation>
</comment>
<keyword evidence="25 33" id="KW-0472">Membrane</keyword>
<keyword evidence="10 33" id="KW-1165">Clathrin-mediated endocytosis of virus by host</keyword>
<name>G3DPJ1_HV1</name>
<protein>
    <recommendedName>
        <fullName evidence="33">Envelope glycoprotein gp160</fullName>
    </recommendedName>
    <alternativeName>
        <fullName evidence="33">Env polyprotein</fullName>
    </alternativeName>
    <component>
        <recommendedName>
            <fullName evidence="33">Surface protein gp120</fullName>
            <shortName evidence="33">SU</shortName>
        </recommendedName>
        <alternativeName>
            <fullName evidence="33">Glycoprotein 120</fullName>
            <shortName evidence="33">gp120</shortName>
        </alternativeName>
    </component>
    <component>
        <recommendedName>
            <fullName evidence="33">Transmembrane protein gp41</fullName>
            <shortName evidence="33">TM</shortName>
        </recommendedName>
        <alternativeName>
            <fullName evidence="33">Glycoprotein 41</fullName>
            <shortName evidence="33">gp41</shortName>
        </alternativeName>
    </component>
</protein>
<keyword evidence="26 33" id="KW-0564">Palmitate</keyword>
<keyword evidence="24 33" id="KW-0175">Coiled coil</keyword>
<evidence type="ECO:0000256" key="2">
    <source>
        <dbReference type="ARBA" id="ARBA00004433"/>
    </source>
</evidence>
<feature type="disulfide bond" evidence="33">
    <location>
        <begin position="215"/>
        <end position="244"/>
    </location>
</feature>
<dbReference type="GO" id="GO:0019062">
    <property type="term" value="P:virion attachment to host cell"/>
    <property type="evidence" value="ECO:0007669"/>
    <property type="project" value="UniProtKB-UniRule"/>
</dbReference>
<dbReference type="GO" id="GO:0044175">
    <property type="term" value="C:host cell endosome membrane"/>
    <property type="evidence" value="ECO:0007669"/>
    <property type="project" value="UniProtKB-SubCell"/>
</dbReference>
<evidence type="ECO:0000256" key="19">
    <source>
        <dbReference type="ARBA" id="ARBA00022870"/>
    </source>
</evidence>
<dbReference type="GO" id="GO:0019082">
    <property type="term" value="P:viral protein processing"/>
    <property type="evidence" value="ECO:0007669"/>
    <property type="project" value="UniProtKB-UniRule"/>
</dbReference>
<evidence type="ECO:0000256" key="28">
    <source>
        <dbReference type="ARBA" id="ARBA00023180"/>
    </source>
</evidence>
<feature type="short sequence motif" description="Di-leucine internalization motif" evidence="33">
    <location>
        <begin position="842"/>
        <end position="843"/>
    </location>
</feature>
<dbReference type="GO" id="GO:1903908">
    <property type="term" value="P:positive regulation of plasma membrane raft polarization"/>
    <property type="evidence" value="ECO:0007669"/>
    <property type="project" value="UniProtKB-UniRule"/>
</dbReference>
<keyword evidence="23 33" id="KW-1039">Host endosome</keyword>
<evidence type="ECO:0000256" key="32">
    <source>
        <dbReference type="ARBA" id="ARBA00062028"/>
    </source>
</evidence>
<feature type="site" description="Cleavage; by host furin" evidence="33">
    <location>
        <begin position="498"/>
        <end position="499"/>
    </location>
</feature>
<feature type="domain" description="Human immunodeficiency virus 1 envelope glycoprotein Gp120" evidence="36">
    <location>
        <begin position="33"/>
        <end position="498"/>
    </location>
</feature>
<dbReference type="EMBL" id="HQ218018">
    <property type="protein sequence ID" value="AEO23828.1"/>
    <property type="molecule type" value="Genomic_RNA"/>
</dbReference>
<dbReference type="GO" id="GO:0019064">
    <property type="term" value="P:fusion of virus membrane with host plasma membrane"/>
    <property type="evidence" value="ECO:0007669"/>
    <property type="project" value="UniProtKB-UniRule"/>
</dbReference>
<evidence type="ECO:0000256" key="20">
    <source>
        <dbReference type="ARBA" id="ARBA00022879"/>
    </source>
</evidence>
<evidence type="ECO:0000256" key="24">
    <source>
        <dbReference type="ARBA" id="ARBA00023054"/>
    </source>
</evidence>